<organism evidence="10 11">
    <name type="scientific">Pandoraea iniqua</name>
    <dbReference type="NCBI Taxonomy" id="2508288"/>
    <lineage>
        <taxon>Bacteria</taxon>
        <taxon>Pseudomonadati</taxon>
        <taxon>Pseudomonadota</taxon>
        <taxon>Betaproteobacteria</taxon>
        <taxon>Burkholderiales</taxon>
        <taxon>Burkholderiaceae</taxon>
        <taxon>Pandoraea</taxon>
    </lineage>
</organism>
<dbReference type="SUPFAM" id="SSF51905">
    <property type="entry name" value="FAD/NAD(P)-binding domain"/>
    <property type="match status" value="1"/>
</dbReference>
<feature type="region of interest" description="Disordered" evidence="9">
    <location>
        <begin position="1"/>
        <end position="29"/>
    </location>
</feature>
<comment type="similarity">
    <text evidence="2">Belongs to the FAD-binding monooxygenase family.</text>
</comment>
<dbReference type="PRINTS" id="PR00757">
    <property type="entry name" value="AMINEOXDASEF"/>
</dbReference>
<proteinExistence type="inferred from homology"/>
<evidence type="ECO:0000256" key="9">
    <source>
        <dbReference type="SAM" id="MobiDB-lite"/>
    </source>
</evidence>
<reference evidence="10 11" key="1">
    <citation type="submission" date="2019-08" db="EMBL/GenBank/DDBJ databases">
        <authorList>
            <person name="Peeters C."/>
        </authorList>
    </citation>
    <scope>NUCLEOTIDE SEQUENCE [LARGE SCALE GENOMIC DNA]</scope>
    <source>
        <strain evidence="10 11">LMG 31115</strain>
    </source>
</reference>
<dbReference type="GO" id="GO:0050661">
    <property type="term" value="F:NADP binding"/>
    <property type="evidence" value="ECO:0007669"/>
    <property type="project" value="InterPro"/>
</dbReference>
<evidence type="ECO:0000256" key="7">
    <source>
        <dbReference type="ARBA" id="ARBA00023033"/>
    </source>
</evidence>
<dbReference type="GO" id="GO:0050660">
    <property type="term" value="F:flavin adenine dinucleotide binding"/>
    <property type="evidence" value="ECO:0007669"/>
    <property type="project" value="InterPro"/>
</dbReference>
<feature type="compositionally biased region" description="Low complexity" evidence="9">
    <location>
        <begin position="10"/>
        <end position="29"/>
    </location>
</feature>
<keyword evidence="5" id="KW-0521">NADP</keyword>
<evidence type="ECO:0000256" key="3">
    <source>
        <dbReference type="ARBA" id="ARBA00022630"/>
    </source>
</evidence>
<gene>
    <name evidence="10" type="ORF">PIN31115_02432</name>
</gene>
<dbReference type="AlphaFoldDB" id="A0A5E4V8K9"/>
<keyword evidence="7 10" id="KW-0503">Monooxygenase</keyword>
<dbReference type="EMBL" id="CABPSI010000002">
    <property type="protein sequence ID" value="VVE07210.1"/>
    <property type="molecule type" value="Genomic_DNA"/>
</dbReference>
<accession>A0A5E4V8K9</accession>
<dbReference type="PANTHER" id="PTHR43872:SF1">
    <property type="entry name" value="MONOOXYGENASE, PUTATIVE (AFU_ORTHOLOGUE AFUA_8G02570)-RELATED"/>
    <property type="match status" value="1"/>
</dbReference>
<evidence type="ECO:0000256" key="8">
    <source>
        <dbReference type="PIRSR" id="PIRSR601613-1"/>
    </source>
</evidence>
<evidence type="ECO:0000313" key="11">
    <source>
        <dbReference type="Proteomes" id="UP000333828"/>
    </source>
</evidence>
<keyword evidence="11" id="KW-1185">Reference proteome</keyword>
<keyword evidence="6" id="KW-0560">Oxidoreductase</keyword>
<evidence type="ECO:0000256" key="1">
    <source>
        <dbReference type="ARBA" id="ARBA00001974"/>
    </source>
</evidence>
<protein>
    <submittedName>
        <fullName evidence="10">FAD-containing monooxygenase EthA</fullName>
    </submittedName>
</protein>
<name>A0A5E4V8K9_9BURK</name>
<dbReference type="Gene3D" id="3.50.50.60">
    <property type="entry name" value="FAD/NAD(P)-binding domain"/>
    <property type="match status" value="1"/>
</dbReference>
<evidence type="ECO:0000256" key="6">
    <source>
        <dbReference type="ARBA" id="ARBA00023002"/>
    </source>
</evidence>
<dbReference type="InterPro" id="IPR001613">
    <property type="entry name" value="Flavin_amine_oxidase"/>
</dbReference>
<dbReference type="InterPro" id="IPR036188">
    <property type="entry name" value="FAD/NAD-bd_sf"/>
</dbReference>
<dbReference type="Proteomes" id="UP000333828">
    <property type="component" value="Unassembled WGS sequence"/>
</dbReference>
<keyword evidence="4" id="KW-0274">FAD</keyword>
<comment type="cofactor">
    <cofactor evidence="1">
        <name>FAD</name>
        <dbReference type="ChEBI" id="CHEBI:57692"/>
    </cofactor>
</comment>
<dbReference type="Pfam" id="PF00743">
    <property type="entry name" value="FMO-like"/>
    <property type="match status" value="1"/>
</dbReference>
<sequence>MTATRTASVPNTSNVSSPTGPSSTSHTPTDIASVASDLDVIVVGAGISGISAAHYLRERCPGTRFAMLEARQSLGGTWDLFRYPGVRSDSDMFTLGFSFRPWNSDQAIAEGGKILDYLKDTAHAEGLDGLIRYGHKLREARWDSSIARWTLDIERTYPDGRQETQQLTCRFLFMCSGYYAYDAGHSPAWPGMDDFTGKLVHPQHWPANLDYRDKRVVIIGSGATAVTLLPNMAPSAAHVTMLQRSPSYILSMPSRDGAAERLRALLPAGLAHRIVRMKNVLVTLGFYNAARRWPNAIRRVLIKRAARQAQGHVDVARDLSPRYNPWDQRLCLAPGGDIFKALRSGRASIVTDEIASFTQTGLALKSGKTLDADIVVTATGLRVQLMGGAKLLVDGEPVALADTVSYKGMMYSGVPNLASIFGYTNASWTLKAELIAQYVCRLVNHMNRHGYDTCVPRLRPHEHAELPAIGLTSGYIQRAAGELPKQGGRKPWVFYQSYFRDVRLMRWGRVDDGAMRFERRATREVDTPQVADALSGMKAASR</sequence>
<dbReference type="InterPro" id="IPR020946">
    <property type="entry name" value="Flavin_mOase-like"/>
</dbReference>
<evidence type="ECO:0000256" key="2">
    <source>
        <dbReference type="ARBA" id="ARBA00010139"/>
    </source>
</evidence>
<feature type="binding site" evidence="8">
    <location>
        <begin position="69"/>
        <end position="70"/>
    </location>
    <ligand>
        <name>FAD</name>
        <dbReference type="ChEBI" id="CHEBI:57692"/>
    </ligand>
</feature>
<dbReference type="InterPro" id="IPR051820">
    <property type="entry name" value="FAD-binding_MO"/>
</dbReference>
<dbReference type="PANTHER" id="PTHR43872">
    <property type="entry name" value="MONOOXYGENASE, PUTATIVE (AFU_ORTHOLOGUE AFUA_8G02570)-RELATED"/>
    <property type="match status" value="1"/>
</dbReference>
<evidence type="ECO:0000256" key="4">
    <source>
        <dbReference type="ARBA" id="ARBA00022827"/>
    </source>
</evidence>
<dbReference type="GO" id="GO:0004499">
    <property type="term" value="F:N,N-dimethylaniline monooxygenase activity"/>
    <property type="evidence" value="ECO:0007669"/>
    <property type="project" value="InterPro"/>
</dbReference>
<feature type="binding site" evidence="8">
    <location>
        <position position="48"/>
    </location>
    <ligand>
        <name>FAD</name>
        <dbReference type="ChEBI" id="CHEBI:57692"/>
    </ligand>
</feature>
<evidence type="ECO:0000256" key="5">
    <source>
        <dbReference type="ARBA" id="ARBA00022857"/>
    </source>
</evidence>
<evidence type="ECO:0000313" key="10">
    <source>
        <dbReference type="EMBL" id="VVE07210.1"/>
    </source>
</evidence>
<dbReference type="FunFam" id="3.50.50.60:FF:000228">
    <property type="entry name" value="FAD-containing monooxygenase EthA"/>
    <property type="match status" value="1"/>
</dbReference>
<keyword evidence="3" id="KW-0285">Flavoprotein</keyword>
<dbReference type="RefSeq" id="WP_150684187.1">
    <property type="nucleotide sequence ID" value="NZ_CABPSI010000002.1"/>
</dbReference>